<keyword evidence="1" id="KW-0812">Transmembrane</keyword>
<reference evidence="2" key="1">
    <citation type="submission" date="2021-07" db="EMBL/GenBank/DDBJ databases">
        <title>Comparative characterization of mitogenomes from five orders of elasmobranch parasites indicate that total evidence analysis is superior to single genes for cestodes (Cestoda: Tapeworms).</title>
        <authorList>
            <person name="Trevisan B."/>
            <person name="Jacob Machado D."/>
            <person name="Galafasse Lahr D."/>
            <person name="Portella de Luna Marques F."/>
        </authorList>
    </citation>
    <scope>NUCLEOTIDE SEQUENCE</scope>
</reference>
<gene>
    <name evidence="2" type="primary">ND6</name>
</gene>
<keyword evidence="1" id="KW-0472">Membrane</keyword>
<proteinExistence type="predicted"/>
<feature type="transmembrane region" description="Helical" evidence="1">
    <location>
        <begin position="124"/>
        <end position="147"/>
    </location>
</feature>
<dbReference type="AlphaFoldDB" id="A0A8K1SXL3"/>
<name>A0A8K1SXL3_9CEST</name>
<accession>A0A8K1SXL3</accession>
<keyword evidence="2" id="KW-0496">Mitochondrion</keyword>
<feature type="transmembrane region" description="Helical" evidence="1">
    <location>
        <begin position="50"/>
        <end position="70"/>
    </location>
</feature>
<sequence length="153" mass="17591">MTVLFISFFSYFICLSLFSLVSHPVYYCILLIVNSLICSFICYTIYGFSWYALLFCLVYIGGVYILFVFISVHSPNSSVVSYWNFGSFWGYSLFFFCIFLGGLMVGYFSLPIESSSFLCTSSEGYFYVCMCLTLLFGFCILSLVMAVKSNYYR</sequence>
<geneLocation type="mitochondrion" evidence="2"/>
<dbReference type="EMBL" id="MZ594617">
    <property type="protein sequence ID" value="UFQ88867.1"/>
    <property type="molecule type" value="Genomic_DNA"/>
</dbReference>
<evidence type="ECO:0000313" key="2">
    <source>
        <dbReference type="EMBL" id="UFQ88867.1"/>
    </source>
</evidence>
<protein>
    <submittedName>
        <fullName evidence="2">NADH dehydrogenase subunit 6</fullName>
    </submittedName>
</protein>
<keyword evidence="1" id="KW-1133">Transmembrane helix</keyword>
<feature type="transmembrane region" description="Helical" evidence="1">
    <location>
        <begin position="24"/>
        <end position="43"/>
    </location>
</feature>
<feature type="transmembrane region" description="Helical" evidence="1">
    <location>
        <begin position="90"/>
        <end position="112"/>
    </location>
</feature>
<organism evidence="2">
    <name type="scientific">Rhinebothrium sp. MZUSP 8022</name>
    <dbReference type="NCBI Taxonomy" id="2899484"/>
    <lineage>
        <taxon>Eukaryota</taxon>
        <taxon>Metazoa</taxon>
        <taxon>Spiralia</taxon>
        <taxon>Lophotrochozoa</taxon>
        <taxon>Platyhelminthes</taxon>
        <taxon>Cestoda</taxon>
        <taxon>Eucestoda</taxon>
        <taxon>Rhinebothriidea</taxon>
        <taxon>Rhinebothrium</taxon>
    </lineage>
</organism>
<evidence type="ECO:0000256" key="1">
    <source>
        <dbReference type="SAM" id="Phobius"/>
    </source>
</evidence>